<dbReference type="SMART" id="SM00859">
    <property type="entry name" value="Semialdhyde_dh"/>
    <property type="match status" value="1"/>
</dbReference>
<dbReference type="PANTHER" id="PTHR14097:SF7">
    <property type="entry name" value="OXIDOREDUCTASE HTATIP2"/>
    <property type="match status" value="1"/>
</dbReference>
<name>A0AA48GKP0_9BACT</name>
<gene>
    <name evidence="2" type="ORF">METEAL_22810</name>
</gene>
<dbReference type="PANTHER" id="PTHR14097">
    <property type="entry name" value="OXIDOREDUCTASE HTATIP2"/>
    <property type="match status" value="1"/>
</dbReference>
<dbReference type="RefSeq" id="WP_316411750.1">
    <property type="nucleotide sequence ID" value="NZ_AP027080.1"/>
</dbReference>
<proteinExistence type="predicted"/>
<keyword evidence="3" id="KW-1185">Reference proteome</keyword>
<reference evidence="3" key="1">
    <citation type="journal article" date="2023" name="Int. J. Syst. Evol. Microbiol.">
        <title>Mesoterricola silvestris gen. nov., sp. nov., Mesoterricola sediminis sp. nov., Geothrix oryzae sp. nov., Geothrix edaphica sp. nov., Geothrix rubra sp. nov., and Geothrix limicola sp. nov., six novel members of Acidobacteriota isolated from soils.</title>
        <authorList>
            <person name="Itoh H."/>
            <person name="Sugisawa Y."/>
            <person name="Mise K."/>
            <person name="Xu Z."/>
            <person name="Kuniyasu M."/>
            <person name="Ushijima N."/>
            <person name="Kawano K."/>
            <person name="Kobayashi E."/>
            <person name="Shiratori Y."/>
            <person name="Masuda Y."/>
            <person name="Senoo K."/>
        </authorList>
    </citation>
    <scope>NUCLEOTIDE SEQUENCE [LARGE SCALE GENOMIC DNA]</scope>
    <source>
        <strain evidence="3">W79</strain>
    </source>
</reference>
<dbReference type="InterPro" id="IPR000534">
    <property type="entry name" value="Semialdehyde_DH_NAD-bd"/>
</dbReference>
<dbReference type="SUPFAM" id="SSF51735">
    <property type="entry name" value="NAD(P)-binding Rossmann-fold domains"/>
    <property type="match status" value="1"/>
</dbReference>
<dbReference type="InterPro" id="IPR016040">
    <property type="entry name" value="NAD(P)-bd_dom"/>
</dbReference>
<protein>
    <submittedName>
        <fullName evidence="2">Nucleoside-diphosphate sugar epimerase</fullName>
    </submittedName>
</protein>
<evidence type="ECO:0000313" key="3">
    <source>
        <dbReference type="Proteomes" id="UP001238179"/>
    </source>
</evidence>
<dbReference type="AlphaFoldDB" id="A0AA48GKP0"/>
<evidence type="ECO:0000313" key="2">
    <source>
        <dbReference type="EMBL" id="BDU73107.1"/>
    </source>
</evidence>
<dbReference type="Proteomes" id="UP001238179">
    <property type="component" value="Chromosome"/>
</dbReference>
<dbReference type="GO" id="GO:0016620">
    <property type="term" value="F:oxidoreductase activity, acting on the aldehyde or oxo group of donors, NAD or NADP as acceptor"/>
    <property type="evidence" value="ECO:0007669"/>
    <property type="project" value="InterPro"/>
</dbReference>
<dbReference type="GO" id="GO:0051287">
    <property type="term" value="F:NAD binding"/>
    <property type="evidence" value="ECO:0007669"/>
    <property type="project" value="InterPro"/>
</dbReference>
<accession>A0AA48GKP0</accession>
<feature type="domain" description="Semialdehyde dehydrogenase NAD-binding" evidence="1">
    <location>
        <begin position="3"/>
        <end position="106"/>
    </location>
</feature>
<dbReference type="Pfam" id="PF13460">
    <property type="entry name" value="NAD_binding_10"/>
    <property type="match status" value="1"/>
</dbReference>
<dbReference type="KEGG" id="msil:METEAL_22810"/>
<dbReference type="EMBL" id="AP027080">
    <property type="protein sequence ID" value="BDU73107.1"/>
    <property type="molecule type" value="Genomic_DNA"/>
</dbReference>
<dbReference type="Gene3D" id="3.40.50.720">
    <property type="entry name" value="NAD(P)-binding Rossmann-like Domain"/>
    <property type="match status" value="1"/>
</dbReference>
<organism evidence="2 3">
    <name type="scientific">Mesoterricola silvestris</name>
    <dbReference type="NCBI Taxonomy" id="2927979"/>
    <lineage>
        <taxon>Bacteria</taxon>
        <taxon>Pseudomonadati</taxon>
        <taxon>Acidobacteriota</taxon>
        <taxon>Holophagae</taxon>
        <taxon>Holophagales</taxon>
        <taxon>Holophagaceae</taxon>
        <taxon>Mesoterricola</taxon>
    </lineage>
</organism>
<evidence type="ECO:0000259" key="1">
    <source>
        <dbReference type="SMART" id="SM00859"/>
    </source>
</evidence>
<dbReference type="InterPro" id="IPR036291">
    <property type="entry name" value="NAD(P)-bd_dom_sf"/>
</dbReference>
<sequence length="231" mass="24845">MRNVVIAGATGLVGRELVRQLDARKDVEFTALVRRAGSLRSLSGRVKEATFDYRSPADLERLGTEIPCDLLLCALGTTLKKAGSPAAFREVDLGYPAALITRLAALPTRPAFALVSAAGAGHPRGLYLETKAEVEKVLVASGLPYLIARPSLLLGDREEFRLAERLGALLLAKPYLAAARYLAPRSRFLWRYAPIEASQVAKALLWTSLDNPPASGGRVLSGLALHHPILS</sequence>